<comment type="subcellular location">
    <subcellularLocation>
        <location evidence="1 8">Cell membrane</location>
        <topology evidence="1 8">Multi-pass membrane protein</topology>
    </subcellularLocation>
</comment>
<evidence type="ECO:0000256" key="2">
    <source>
        <dbReference type="ARBA" id="ARBA00009142"/>
    </source>
</evidence>
<comment type="similarity">
    <text evidence="2 8">Belongs to the 4-toluene sulfonate uptake permease (TSUP) (TC 2.A.102) family.</text>
</comment>
<gene>
    <name evidence="9" type="ORF">FNA67_18110</name>
</gene>
<dbReference type="PANTHER" id="PTHR30269">
    <property type="entry name" value="TRANSMEMBRANE PROTEIN YFCA"/>
    <property type="match status" value="1"/>
</dbReference>
<dbReference type="OrthoDB" id="7028171at2"/>
<dbReference type="Proteomes" id="UP000321062">
    <property type="component" value="Chromosome"/>
</dbReference>
<dbReference type="Pfam" id="PF01925">
    <property type="entry name" value="TauE"/>
    <property type="match status" value="1"/>
</dbReference>
<accession>A0A5B9DS33</accession>
<evidence type="ECO:0000256" key="3">
    <source>
        <dbReference type="ARBA" id="ARBA00022448"/>
    </source>
</evidence>
<evidence type="ECO:0000256" key="4">
    <source>
        <dbReference type="ARBA" id="ARBA00022475"/>
    </source>
</evidence>
<keyword evidence="4 8" id="KW-1003">Cell membrane</keyword>
<feature type="transmembrane region" description="Helical" evidence="8">
    <location>
        <begin position="226"/>
        <end position="244"/>
    </location>
</feature>
<dbReference type="AlphaFoldDB" id="A0A5B9DS33"/>
<evidence type="ECO:0000313" key="9">
    <source>
        <dbReference type="EMBL" id="QEE21973.1"/>
    </source>
</evidence>
<dbReference type="RefSeq" id="WP_147657401.1">
    <property type="nucleotide sequence ID" value="NZ_BMFM01000002.1"/>
</dbReference>
<dbReference type="GO" id="GO:0005886">
    <property type="term" value="C:plasma membrane"/>
    <property type="evidence" value="ECO:0007669"/>
    <property type="project" value="UniProtKB-SubCell"/>
</dbReference>
<dbReference type="KEGG" id="yti:FNA67_18110"/>
<keyword evidence="7 8" id="KW-0472">Membrane</keyword>
<feature type="transmembrane region" description="Helical" evidence="8">
    <location>
        <begin position="201"/>
        <end position="219"/>
    </location>
</feature>
<evidence type="ECO:0000256" key="7">
    <source>
        <dbReference type="ARBA" id="ARBA00023136"/>
    </source>
</evidence>
<feature type="transmembrane region" description="Helical" evidence="8">
    <location>
        <begin position="166"/>
        <end position="189"/>
    </location>
</feature>
<dbReference type="PANTHER" id="PTHR30269:SF37">
    <property type="entry name" value="MEMBRANE TRANSPORTER PROTEIN"/>
    <property type="match status" value="1"/>
</dbReference>
<evidence type="ECO:0000256" key="6">
    <source>
        <dbReference type="ARBA" id="ARBA00022989"/>
    </source>
</evidence>
<evidence type="ECO:0000256" key="8">
    <source>
        <dbReference type="RuleBase" id="RU363041"/>
    </source>
</evidence>
<protein>
    <recommendedName>
        <fullName evidence="8">Probable membrane transporter protein</fullName>
    </recommendedName>
</protein>
<dbReference type="InterPro" id="IPR002781">
    <property type="entry name" value="TM_pro_TauE-like"/>
</dbReference>
<dbReference type="InterPro" id="IPR052017">
    <property type="entry name" value="TSUP"/>
</dbReference>
<feature type="transmembrane region" description="Helical" evidence="8">
    <location>
        <begin position="46"/>
        <end position="64"/>
    </location>
</feature>
<keyword evidence="5 8" id="KW-0812">Transmembrane</keyword>
<dbReference type="EMBL" id="CP041690">
    <property type="protein sequence ID" value="QEE21973.1"/>
    <property type="molecule type" value="Genomic_DNA"/>
</dbReference>
<feature type="transmembrane region" description="Helical" evidence="8">
    <location>
        <begin position="71"/>
        <end position="91"/>
    </location>
</feature>
<keyword evidence="10" id="KW-1185">Reference proteome</keyword>
<name>A0A5B9DS33_9HYPH</name>
<proteinExistence type="inferred from homology"/>
<evidence type="ECO:0000313" key="10">
    <source>
        <dbReference type="Proteomes" id="UP000321062"/>
    </source>
</evidence>
<keyword evidence="3" id="KW-0813">Transport</keyword>
<organism evidence="9 10">
    <name type="scientific">Paradevosia tibetensis</name>
    <dbReference type="NCBI Taxonomy" id="1447062"/>
    <lineage>
        <taxon>Bacteria</taxon>
        <taxon>Pseudomonadati</taxon>
        <taxon>Pseudomonadota</taxon>
        <taxon>Alphaproteobacteria</taxon>
        <taxon>Hyphomicrobiales</taxon>
        <taxon>Devosiaceae</taxon>
        <taxon>Paradevosia</taxon>
    </lineage>
</organism>
<evidence type="ECO:0000256" key="1">
    <source>
        <dbReference type="ARBA" id="ARBA00004651"/>
    </source>
</evidence>
<keyword evidence="6 8" id="KW-1133">Transmembrane helix</keyword>
<evidence type="ECO:0000256" key="5">
    <source>
        <dbReference type="ARBA" id="ARBA00022692"/>
    </source>
</evidence>
<sequence>MYDPYFLTVCVIAVFLVALSKAGLLGSLGVVGVPLLSLVMPARDAAGMMLPVLLVMDAIAVWSYRKECDWSILKIMLPGAMVGTLIGWVLWSFVSDSLVLLFVGVITVLFILDAVFPIRKALVGLSSPSTGWGRFWGAFAGFTSFVSHTGGPPFQIYVLPQKLAPALYSGTSAFFFAIVNTSKLVPYFFLGQLSVSNLELAALLAPVAIVGVLIGVYLVRRISARFFYQIAYGLVFLLALKLIYDGAMGLLAGSGVA</sequence>
<reference evidence="9 10" key="1">
    <citation type="journal article" date="2015" name="Int. J. Syst. Evol. Microbiol.">
        <title>Youhaiella tibetensis gen. nov., sp. nov., isolated from subsurface sediment.</title>
        <authorList>
            <person name="Wang Y.X."/>
            <person name="Huang F.Q."/>
            <person name="Nogi Y."/>
            <person name="Pang S.J."/>
            <person name="Wang P.K."/>
            <person name="Lv J."/>
        </authorList>
    </citation>
    <scope>NUCLEOTIDE SEQUENCE [LARGE SCALE GENOMIC DNA]</scope>
    <source>
        <strain evidence="10">fig4</strain>
    </source>
</reference>
<feature type="transmembrane region" description="Helical" evidence="8">
    <location>
        <begin position="97"/>
        <end position="116"/>
    </location>
</feature>